<evidence type="ECO:0000256" key="4">
    <source>
        <dbReference type="ARBA" id="ARBA00022679"/>
    </source>
</evidence>
<gene>
    <name evidence="6" type="ORF">E2R54_04235</name>
</gene>
<name>A0A4R5YLK8_9MICO</name>
<feature type="domain" description="Glycosyltransferase 2-like" evidence="5">
    <location>
        <begin position="2"/>
        <end position="126"/>
    </location>
</feature>
<dbReference type="InterPro" id="IPR029044">
    <property type="entry name" value="Nucleotide-diphossugar_trans"/>
</dbReference>
<dbReference type="Proteomes" id="UP000295633">
    <property type="component" value="Unassembled WGS sequence"/>
</dbReference>
<evidence type="ECO:0000313" key="7">
    <source>
        <dbReference type="Proteomes" id="UP000295633"/>
    </source>
</evidence>
<keyword evidence="3" id="KW-0328">Glycosyltransferase</keyword>
<dbReference type="PANTHER" id="PTHR43179:SF12">
    <property type="entry name" value="GALACTOFURANOSYLTRANSFERASE GLFT2"/>
    <property type="match status" value="1"/>
</dbReference>
<dbReference type="Pfam" id="PF00535">
    <property type="entry name" value="Glycos_transf_2"/>
    <property type="match status" value="1"/>
</dbReference>
<keyword evidence="4 6" id="KW-0808">Transferase</keyword>
<evidence type="ECO:0000259" key="5">
    <source>
        <dbReference type="Pfam" id="PF00535"/>
    </source>
</evidence>
<dbReference type="PANTHER" id="PTHR43179">
    <property type="entry name" value="RHAMNOSYLTRANSFERASE WBBL"/>
    <property type="match status" value="1"/>
</dbReference>
<comment type="pathway">
    <text evidence="1">Cell wall biogenesis; cell wall polysaccharide biosynthesis.</text>
</comment>
<dbReference type="SUPFAM" id="SSF53448">
    <property type="entry name" value="Nucleotide-diphospho-sugar transferases"/>
    <property type="match status" value="1"/>
</dbReference>
<dbReference type="AlphaFoldDB" id="A0A4R5YLK8"/>
<organism evidence="6 7">
    <name type="scientific">Microbacterium oleivorans</name>
    <dbReference type="NCBI Taxonomy" id="273677"/>
    <lineage>
        <taxon>Bacteria</taxon>
        <taxon>Bacillati</taxon>
        <taxon>Actinomycetota</taxon>
        <taxon>Actinomycetes</taxon>
        <taxon>Micrococcales</taxon>
        <taxon>Microbacteriaceae</taxon>
        <taxon>Microbacterium</taxon>
    </lineage>
</organism>
<evidence type="ECO:0000256" key="1">
    <source>
        <dbReference type="ARBA" id="ARBA00004776"/>
    </source>
</evidence>
<dbReference type="EMBL" id="SMZX01000001">
    <property type="protein sequence ID" value="TDL46394.1"/>
    <property type="molecule type" value="Genomic_DNA"/>
</dbReference>
<protein>
    <submittedName>
        <fullName evidence="6">Glycosyltransferase</fullName>
    </submittedName>
</protein>
<evidence type="ECO:0000256" key="3">
    <source>
        <dbReference type="ARBA" id="ARBA00022676"/>
    </source>
</evidence>
<dbReference type="GO" id="GO:0016757">
    <property type="term" value="F:glycosyltransferase activity"/>
    <property type="evidence" value="ECO:0007669"/>
    <property type="project" value="UniProtKB-KW"/>
</dbReference>
<dbReference type="Gene3D" id="3.90.550.10">
    <property type="entry name" value="Spore Coat Polysaccharide Biosynthesis Protein SpsA, Chain A"/>
    <property type="match status" value="1"/>
</dbReference>
<comment type="similarity">
    <text evidence="2">Belongs to the glycosyltransferase 2 family.</text>
</comment>
<accession>A0A4R5YLK8</accession>
<dbReference type="CDD" id="cd00761">
    <property type="entry name" value="Glyco_tranf_GTA_type"/>
    <property type="match status" value="1"/>
</dbReference>
<reference evidence="6 7" key="1">
    <citation type="submission" date="2019-03" db="EMBL/GenBank/DDBJ databases">
        <title>Genome Sequencing and Assembly of Various Microbes Isolated from Partially Reclaimed Soil and Acid Mine Drainage (AMD) Site.</title>
        <authorList>
            <person name="Steinbock B."/>
            <person name="Bechtold R."/>
            <person name="Sevigny J.L."/>
            <person name="Thomas D."/>
            <person name="Cuthill L.R."/>
            <person name="Aveiro Johannsen E.J."/>
            <person name="Thomas K."/>
            <person name="Ghosh A."/>
        </authorList>
    </citation>
    <scope>NUCLEOTIDE SEQUENCE [LARGE SCALE GENOMIC DNA]</scope>
    <source>
        <strain evidence="6 7">F-B2</strain>
    </source>
</reference>
<evidence type="ECO:0000313" key="6">
    <source>
        <dbReference type="EMBL" id="TDL46394.1"/>
    </source>
</evidence>
<proteinExistence type="inferred from homology"/>
<comment type="caution">
    <text evidence="6">The sequence shown here is derived from an EMBL/GenBank/DDBJ whole genome shotgun (WGS) entry which is preliminary data.</text>
</comment>
<dbReference type="InterPro" id="IPR001173">
    <property type="entry name" value="Glyco_trans_2-like"/>
</dbReference>
<sequence>MVAVPTYRRPDDLRRLLQSLGPAMVHATAVGAASRVDILVIDNDPDASGLAALADAPVARVHETSPGVAAVRNRAIDESVGHDVLVFIDDDESPAASDWLACLLETARDCGADAVAGPVMTVVDGGIDPWIEAGGFFARRHTRGIPTGAVIERAATNNLLLDLAVVRATGVRFDDRFGRTGGEDSLFTSQLHRAGARMVWCAEALVLDHLPETRRTRAHALGRVRGMSAAGVRVGLVLAPTHRRRAVVRAKATVAGIARIAAGVARTATGALLRSERLDATGRRDTMRGVGALEGAAGHIRIHYGEPLRGARR</sequence>
<evidence type="ECO:0000256" key="2">
    <source>
        <dbReference type="ARBA" id="ARBA00006739"/>
    </source>
</evidence>